<evidence type="ECO:0000313" key="4">
    <source>
        <dbReference type="Proteomes" id="UP000005220"/>
    </source>
</evidence>
<keyword evidence="4" id="KW-1185">Reference proteome</keyword>
<protein>
    <recommendedName>
        <fullName evidence="2">Flo11 domain-containing protein</fullName>
    </recommendedName>
</protein>
<evidence type="ECO:0000256" key="1">
    <source>
        <dbReference type="SAM" id="MobiDB-lite"/>
    </source>
</evidence>
<dbReference type="GeneID" id="13884727"/>
<feature type="compositionally biased region" description="Low complexity" evidence="1">
    <location>
        <begin position="213"/>
        <end position="304"/>
    </location>
</feature>
<dbReference type="SMART" id="SM01213">
    <property type="entry name" value="Flo11"/>
    <property type="match status" value="1"/>
</dbReference>
<feature type="compositionally biased region" description="Polar residues" evidence="1">
    <location>
        <begin position="344"/>
        <end position="364"/>
    </location>
</feature>
<dbReference type="eggNOG" id="ENOG502S1H2">
    <property type="taxonomic scope" value="Eukaryota"/>
</dbReference>
<name>H2AR45_KAZAF</name>
<dbReference type="Pfam" id="PF10182">
    <property type="entry name" value="Flo11"/>
    <property type="match status" value="1"/>
</dbReference>
<proteinExistence type="predicted"/>
<feature type="domain" description="Flo11" evidence="2">
    <location>
        <begin position="30"/>
        <end position="207"/>
    </location>
</feature>
<dbReference type="EMBL" id="HE650822">
    <property type="protein sequence ID" value="CCF56845.1"/>
    <property type="molecule type" value="Genomic_DNA"/>
</dbReference>
<evidence type="ECO:0000313" key="3">
    <source>
        <dbReference type="EMBL" id="CCF56845.1"/>
    </source>
</evidence>
<feature type="compositionally biased region" description="Low complexity" evidence="1">
    <location>
        <begin position="317"/>
        <end position="333"/>
    </location>
</feature>
<dbReference type="HOGENOM" id="CLU_636248_0_0_1"/>
<reference evidence="3 4" key="1">
    <citation type="journal article" date="2011" name="Proc. Natl. Acad. Sci. U.S.A.">
        <title>Evolutionary erosion of yeast sex chromosomes by mating-type switching accidents.</title>
        <authorList>
            <person name="Gordon J.L."/>
            <person name="Armisen D."/>
            <person name="Proux-Wera E."/>
            <person name="Oheigeartaigh S.S."/>
            <person name="Byrne K.P."/>
            <person name="Wolfe K.H."/>
        </authorList>
    </citation>
    <scope>NUCLEOTIDE SEQUENCE [LARGE SCALE GENOMIC DNA]</scope>
    <source>
        <strain evidence="4">ATCC 22294 / BCRC 22015 / CBS 2517 / CECT 1963 / NBRC 1671 / NRRL Y-8276</strain>
    </source>
</reference>
<evidence type="ECO:0000259" key="2">
    <source>
        <dbReference type="PROSITE" id="PS51824"/>
    </source>
</evidence>
<gene>
    <name evidence="3" type="primary">KAFR0B05500</name>
    <name evidence="3" type="ORF">KAFR_0B05500</name>
</gene>
<dbReference type="InParanoid" id="H2AR45"/>
<sequence length="459" mass="49436">MKLNNILSKTITVASIITNLVNALPTTNFFSRETTCLAATNGCPHLDFGHHAEVTNTLRYYMSLDCVTPVADNTYEITIHVTGEEQIDLKYLYSLKIIGVDGPEGTVQLYGYNEDTYLIDNPTDYKATFQVYGNPSKDDDCEIWMPNFEIQYEYLQGNTSQYNQTWEWGATAFDLSTGCHSYDNNNISQTDFPGFYRRSPKCEDVKVTTTISTETTTTTTTEETSTTSEETSTTTGETSTITEETSTITEETSTTTEETSTITEETSTITEETSTITEETSTSTEETATTTTDTSSTVTSSTSSFPGSVLDSSRVESSTATDISSAVASSTSSFPGSVLDSSRIESSPVPSTESGSVLSPADSTGVISSSITATSVDLSSDSSSIISSASPTSNTKASFSHTISTISSTAESTSVIHNPSSLKEVTFSSTAYSSLLTSYPSPSDTTQSDRNVVHYFYSK</sequence>
<dbReference type="OrthoDB" id="4070545at2759"/>
<dbReference type="AlphaFoldDB" id="H2AR45"/>
<dbReference type="KEGG" id="kaf:KAFR_0B05500"/>
<dbReference type="PROSITE" id="PS51824">
    <property type="entry name" value="FLO11"/>
    <property type="match status" value="1"/>
</dbReference>
<accession>H2AR45</accession>
<dbReference type="InterPro" id="IPR018789">
    <property type="entry name" value="Flo11"/>
</dbReference>
<feature type="region of interest" description="Disordered" evidence="1">
    <location>
        <begin position="213"/>
        <end position="364"/>
    </location>
</feature>
<dbReference type="Proteomes" id="UP000005220">
    <property type="component" value="Chromosome 2"/>
</dbReference>
<dbReference type="RefSeq" id="XP_003955980.1">
    <property type="nucleotide sequence ID" value="XM_003955931.1"/>
</dbReference>
<organism evidence="3 4">
    <name type="scientific">Kazachstania africana (strain ATCC 22294 / BCRC 22015 / CBS 2517 / CECT 1963 / NBRC 1671 / NRRL Y-8276)</name>
    <name type="common">Yeast</name>
    <name type="synonym">Kluyveromyces africanus</name>
    <dbReference type="NCBI Taxonomy" id="1071382"/>
    <lineage>
        <taxon>Eukaryota</taxon>
        <taxon>Fungi</taxon>
        <taxon>Dikarya</taxon>
        <taxon>Ascomycota</taxon>
        <taxon>Saccharomycotina</taxon>
        <taxon>Saccharomycetes</taxon>
        <taxon>Saccharomycetales</taxon>
        <taxon>Saccharomycetaceae</taxon>
        <taxon>Kazachstania</taxon>
    </lineage>
</organism>